<organism evidence="1 2">
    <name type="scientific">Kitasatospora putterlickiae</name>
    <dbReference type="NCBI Taxonomy" id="221725"/>
    <lineage>
        <taxon>Bacteria</taxon>
        <taxon>Bacillati</taxon>
        <taxon>Actinomycetota</taxon>
        <taxon>Actinomycetes</taxon>
        <taxon>Kitasatosporales</taxon>
        <taxon>Streptomycetaceae</taxon>
        <taxon>Kitasatospora</taxon>
    </lineage>
</organism>
<evidence type="ECO:0000313" key="2">
    <source>
        <dbReference type="Proteomes" id="UP001499863"/>
    </source>
</evidence>
<evidence type="ECO:0008006" key="3">
    <source>
        <dbReference type="Google" id="ProtNLM"/>
    </source>
</evidence>
<gene>
    <name evidence="1" type="ORF">GCM10009639_51920</name>
</gene>
<protein>
    <recommendedName>
        <fullName evidence="3">Transposase</fullName>
    </recommendedName>
</protein>
<dbReference type="RefSeq" id="WP_344340373.1">
    <property type="nucleotide sequence ID" value="NZ_BAAAKJ010000290.1"/>
</dbReference>
<name>A0ABN1YDV7_9ACTN</name>
<keyword evidence="2" id="KW-1185">Reference proteome</keyword>
<proteinExistence type="predicted"/>
<dbReference type="Proteomes" id="UP001499863">
    <property type="component" value="Unassembled WGS sequence"/>
</dbReference>
<dbReference type="EMBL" id="BAAAKJ010000290">
    <property type="protein sequence ID" value="GAA1405196.1"/>
    <property type="molecule type" value="Genomic_DNA"/>
</dbReference>
<reference evidence="1 2" key="1">
    <citation type="journal article" date="2019" name="Int. J. Syst. Evol. Microbiol.">
        <title>The Global Catalogue of Microorganisms (GCM) 10K type strain sequencing project: providing services to taxonomists for standard genome sequencing and annotation.</title>
        <authorList>
            <consortium name="The Broad Institute Genomics Platform"/>
            <consortium name="The Broad Institute Genome Sequencing Center for Infectious Disease"/>
            <person name="Wu L."/>
            <person name="Ma J."/>
        </authorList>
    </citation>
    <scope>NUCLEOTIDE SEQUENCE [LARGE SCALE GENOMIC DNA]</scope>
    <source>
        <strain evidence="1 2">JCM 12393</strain>
    </source>
</reference>
<comment type="caution">
    <text evidence="1">The sequence shown here is derived from an EMBL/GenBank/DDBJ whole genome shotgun (WGS) entry which is preliminary data.</text>
</comment>
<accession>A0ABN1YDV7</accession>
<sequence length="100" mass="10614">MLNAKNGRHIADVVGATGIGFSRDINTYARVIGIPMKKEAKASTRSGAVAGREQPTTARIDNCVGLDGAPAADRSWGKWWAVSSCYRDDACNVLNGAQYA</sequence>
<evidence type="ECO:0000313" key="1">
    <source>
        <dbReference type="EMBL" id="GAA1405196.1"/>
    </source>
</evidence>